<accession>A0A926EV45</accession>
<comment type="caution">
    <text evidence="1">The sequence shown here is derived from an EMBL/GenBank/DDBJ whole genome shotgun (WGS) entry which is preliminary data.</text>
</comment>
<dbReference type="AlphaFoldDB" id="A0A926EV45"/>
<organism evidence="1 2">
    <name type="scientific">Paratissierella segnis</name>
    <dbReference type="NCBI Taxonomy" id="2763679"/>
    <lineage>
        <taxon>Bacteria</taxon>
        <taxon>Bacillati</taxon>
        <taxon>Bacillota</taxon>
        <taxon>Tissierellia</taxon>
        <taxon>Tissierellales</taxon>
        <taxon>Tissierellaceae</taxon>
        <taxon>Paratissierella</taxon>
    </lineage>
</organism>
<protein>
    <submittedName>
        <fullName evidence="1">DUF3787 domain-containing protein</fullName>
    </submittedName>
</protein>
<name>A0A926EV45_9FIRM</name>
<sequence>MHKDSKMEDTATDVYYKTECKIPDSKVAIPTEDAVIEAKEWVDDENRK</sequence>
<dbReference type="Proteomes" id="UP000601171">
    <property type="component" value="Unassembled WGS sequence"/>
</dbReference>
<dbReference type="InterPro" id="IPR024209">
    <property type="entry name" value="CDIF630_02480-like"/>
</dbReference>
<keyword evidence="2" id="KW-1185">Reference proteome</keyword>
<dbReference type="Pfam" id="PF12655">
    <property type="entry name" value="CDIF630_02480-like"/>
    <property type="match status" value="1"/>
</dbReference>
<gene>
    <name evidence="1" type="ORF">H8707_01265</name>
</gene>
<proteinExistence type="predicted"/>
<evidence type="ECO:0000313" key="1">
    <source>
        <dbReference type="EMBL" id="MBC8586869.1"/>
    </source>
</evidence>
<dbReference type="EMBL" id="JACRTG010000004">
    <property type="protein sequence ID" value="MBC8586869.1"/>
    <property type="molecule type" value="Genomic_DNA"/>
</dbReference>
<evidence type="ECO:0000313" key="2">
    <source>
        <dbReference type="Proteomes" id="UP000601171"/>
    </source>
</evidence>
<reference evidence="1" key="1">
    <citation type="submission" date="2020-08" db="EMBL/GenBank/DDBJ databases">
        <title>Genome public.</title>
        <authorList>
            <person name="Liu C."/>
            <person name="Sun Q."/>
        </authorList>
    </citation>
    <scope>NUCLEOTIDE SEQUENCE</scope>
    <source>
        <strain evidence="1">BX21</strain>
    </source>
</reference>